<dbReference type="PANTHER" id="PTHR30385:SF4">
    <property type="entry name" value="RNA POLYMERASE SIGMA-E FACTOR"/>
    <property type="match status" value="1"/>
</dbReference>
<dbReference type="HOGENOM" id="CLU_014793_8_5_11"/>
<accession>D7B218</accession>
<dbReference type="InterPro" id="IPR007630">
    <property type="entry name" value="RNA_pol_sigma70_r4"/>
</dbReference>
<evidence type="ECO:0000313" key="9">
    <source>
        <dbReference type="EMBL" id="ADH66639.1"/>
    </source>
</evidence>
<name>D7B218_NOCDD</name>
<proteinExistence type="predicted"/>
<dbReference type="GO" id="GO:0016987">
    <property type="term" value="F:sigma factor activity"/>
    <property type="evidence" value="ECO:0007669"/>
    <property type="project" value="UniProtKB-KW"/>
</dbReference>
<evidence type="ECO:0000256" key="5">
    <source>
        <dbReference type="SAM" id="MobiDB-lite"/>
    </source>
</evidence>
<dbReference type="InterPro" id="IPR007624">
    <property type="entry name" value="RNA_pol_sigma70_r3"/>
</dbReference>
<sequence>MSTQDRAPGGFLLSTSLNETHTSTTVTDRLPVIPRPRRPVEDTVPEDTGTGEVRETGEVRPEELISQLRELAEDDPRADELRERVVVLYQPLINKIARRYGGRGEPLEDLKQTAMVGLVKAVRGYDPARGKPFISYLLPTVTGEIKRHFRDHTWAVRVPRRHQENRVKLRRVTGEFQQAHARTPTVHELSEEMGLPEAEVGELIQVSESYRSLSLDAPDSSDSEGQEGTRLEDHLGCEDAALDRVVERESLKPALARLPAREREILRLRFFGDHTQSEIADRLGYSQMHVSRLLSGVLEQLREEVGGHAPGHG</sequence>
<dbReference type="Proteomes" id="UP000002219">
    <property type="component" value="Chromosome 1"/>
</dbReference>
<dbReference type="SUPFAM" id="SSF88946">
    <property type="entry name" value="Sigma2 domain of RNA polymerase sigma factors"/>
    <property type="match status" value="1"/>
</dbReference>
<reference evidence="9 10" key="1">
    <citation type="journal article" date="2010" name="Stand. Genomic Sci.">
        <title>Complete genome sequence of Nocardiopsis dassonvillei type strain (IMRU 509).</title>
        <authorList>
            <person name="Sun H."/>
            <person name="Lapidus A."/>
            <person name="Nolan M."/>
            <person name="Lucas S."/>
            <person name="Del Rio T.G."/>
            <person name="Tice H."/>
            <person name="Cheng J.F."/>
            <person name="Tapia R."/>
            <person name="Han C."/>
            <person name="Goodwin L."/>
            <person name="Pitluck S."/>
            <person name="Pagani I."/>
            <person name="Ivanova N."/>
            <person name="Mavromatis K."/>
            <person name="Mikhailova N."/>
            <person name="Pati A."/>
            <person name="Chen A."/>
            <person name="Palaniappan K."/>
            <person name="Land M."/>
            <person name="Hauser L."/>
            <person name="Chang Y.J."/>
            <person name="Jeffries C.D."/>
            <person name="Djao O.D."/>
            <person name="Rohde M."/>
            <person name="Sikorski J."/>
            <person name="Goker M."/>
            <person name="Woyke T."/>
            <person name="Bristow J."/>
            <person name="Eisen J.A."/>
            <person name="Markowitz V."/>
            <person name="Hugenholtz P."/>
            <person name="Kyrpides N.C."/>
            <person name="Klenk H.P."/>
        </authorList>
    </citation>
    <scope>NUCLEOTIDE SEQUENCE [LARGE SCALE GENOMIC DNA]</scope>
    <source>
        <strain evidence="10">ATCC 23218 / DSM 43111 / CIP 107115 / JCM 7437 / KCTC 9190 / NBRC 14626 / NCTC 10488 / NRRL B-5397 / IMRU 509</strain>
    </source>
</reference>
<feature type="region of interest" description="Disordered" evidence="5">
    <location>
        <begin position="1"/>
        <end position="58"/>
    </location>
</feature>
<dbReference type="PRINTS" id="PR00046">
    <property type="entry name" value="SIGMA70FCT"/>
</dbReference>
<dbReference type="InterPro" id="IPR007627">
    <property type="entry name" value="RNA_pol_sigma70_r2"/>
</dbReference>
<dbReference type="KEGG" id="nda:Ndas_1198"/>
<dbReference type="Gene3D" id="1.20.140.160">
    <property type="match status" value="1"/>
</dbReference>
<dbReference type="PANTHER" id="PTHR30385">
    <property type="entry name" value="SIGMA FACTOR F FLAGELLAR"/>
    <property type="match status" value="1"/>
</dbReference>
<dbReference type="NCBIfam" id="TIGR02980">
    <property type="entry name" value="SigBFG"/>
    <property type="match status" value="1"/>
</dbReference>
<dbReference type="GO" id="GO:0006352">
    <property type="term" value="P:DNA-templated transcription initiation"/>
    <property type="evidence" value="ECO:0007669"/>
    <property type="project" value="InterPro"/>
</dbReference>
<dbReference type="AlphaFoldDB" id="D7B218"/>
<dbReference type="InterPro" id="IPR000943">
    <property type="entry name" value="RNA_pol_sigma70"/>
</dbReference>
<dbReference type="CDD" id="cd06171">
    <property type="entry name" value="Sigma70_r4"/>
    <property type="match status" value="1"/>
</dbReference>
<dbReference type="InterPro" id="IPR013324">
    <property type="entry name" value="RNA_pol_sigma_r3/r4-like"/>
</dbReference>
<dbReference type="eggNOG" id="COG1191">
    <property type="taxonomic scope" value="Bacteria"/>
</dbReference>
<evidence type="ECO:0000259" key="6">
    <source>
        <dbReference type="Pfam" id="PF04539"/>
    </source>
</evidence>
<keyword evidence="2" id="KW-0731">Sigma factor</keyword>
<dbReference type="STRING" id="446468.Ndas_1198"/>
<dbReference type="Pfam" id="PF04542">
    <property type="entry name" value="Sigma70_r2"/>
    <property type="match status" value="1"/>
</dbReference>
<feature type="compositionally biased region" description="Polar residues" evidence="5">
    <location>
        <begin position="13"/>
        <end position="27"/>
    </location>
</feature>
<dbReference type="InterPro" id="IPR014284">
    <property type="entry name" value="RNA_pol_sigma-70_dom"/>
</dbReference>
<protein>
    <submittedName>
        <fullName evidence="9">RNA polymerase, sigma 28 subunit, FliA/WhiG subfamily</fullName>
    </submittedName>
</protein>
<organism evidence="9 10">
    <name type="scientific">Nocardiopsis dassonvillei (strain ATCC 23218 / DSM 43111 / CIP 107115 / JCM 7437 / KCTC 9190 / NBRC 14626 / NCTC 10488 / NRRL B-5397 / IMRU 509)</name>
    <name type="common">Actinomadura dassonvillei</name>
    <dbReference type="NCBI Taxonomy" id="446468"/>
    <lineage>
        <taxon>Bacteria</taxon>
        <taxon>Bacillati</taxon>
        <taxon>Actinomycetota</taxon>
        <taxon>Actinomycetes</taxon>
        <taxon>Streptosporangiales</taxon>
        <taxon>Nocardiopsidaceae</taxon>
        <taxon>Nocardiopsis</taxon>
    </lineage>
</organism>
<dbReference type="Pfam" id="PF04545">
    <property type="entry name" value="Sigma70_r4"/>
    <property type="match status" value="1"/>
</dbReference>
<keyword evidence="10" id="KW-1185">Reference proteome</keyword>
<evidence type="ECO:0000256" key="2">
    <source>
        <dbReference type="ARBA" id="ARBA00023082"/>
    </source>
</evidence>
<feature type="domain" description="RNA polymerase sigma-70 region 3" evidence="6">
    <location>
        <begin position="164"/>
        <end position="229"/>
    </location>
</feature>
<dbReference type="GO" id="GO:0003677">
    <property type="term" value="F:DNA binding"/>
    <property type="evidence" value="ECO:0007669"/>
    <property type="project" value="UniProtKB-KW"/>
</dbReference>
<dbReference type="EMBL" id="CP002040">
    <property type="protein sequence ID" value="ADH66639.1"/>
    <property type="molecule type" value="Genomic_DNA"/>
</dbReference>
<evidence type="ECO:0000256" key="1">
    <source>
        <dbReference type="ARBA" id="ARBA00023015"/>
    </source>
</evidence>
<evidence type="ECO:0000259" key="8">
    <source>
        <dbReference type="Pfam" id="PF04545"/>
    </source>
</evidence>
<evidence type="ECO:0000259" key="7">
    <source>
        <dbReference type="Pfam" id="PF04542"/>
    </source>
</evidence>
<evidence type="ECO:0000256" key="3">
    <source>
        <dbReference type="ARBA" id="ARBA00023125"/>
    </source>
</evidence>
<keyword evidence="1" id="KW-0805">Transcription regulation</keyword>
<dbReference type="SUPFAM" id="SSF88659">
    <property type="entry name" value="Sigma3 and sigma4 domains of RNA polymerase sigma factors"/>
    <property type="match status" value="2"/>
</dbReference>
<dbReference type="Pfam" id="PF04539">
    <property type="entry name" value="Sigma70_r3"/>
    <property type="match status" value="1"/>
</dbReference>
<feature type="domain" description="RNA polymerase sigma-70 region 2" evidence="7">
    <location>
        <begin position="88"/>
        <end position="154"/>
    </location>
</feature>
<dbReference type="NCBIfam" id="TIGR02937">
    <property type="entry name" value="sigma70-ECF"/>
    <property type="match status" value="1"/>
</dbReference>
<dbReference type="InterPro" id="IPR013325">
    <property type="entry name" value="RNA_pol_sigma_r2"/>
</dbReference>
<evidence type="ECO:0000313" key="10">
    <source>
        <dbReference type="Proteomes" id="UP000002219"/>
    </source>
</evidence>
<keyword evidence="3" id="KW-0238">DNA-binding</keyword>
<keyword evidence="4" id="KW-0804">Transcription</keyword>
<dbReference type="Gene3D" id="1.20.120.1810">
    <property type="match status" value="1"/>
</dbReference>
<evidence type="ECO:0000256" key="4">
    <source>
        <dbReference type="ARBA" id="ARBA00023163"/>
    </source>
</evidence>
<gene>
    <name evidence="9" type="ordered locus">Ndas_1198</name>
</gene>
<feature type="domain" description="RNA polymerase sigma-70 region 4" evidence="8">
    <location>
        <begin position="254"/>
        <end position="303"/>
    </location>
</feature>
<dbReference type="InterPro" id="IPR014322">
    <property type="entry name" value="RNA_pol_sigma-B/F/G"/>
</dbReference>